<evidence type="ECO:0000313" key="3">
    <source>
        <dbReference type="Proteomes" id="UP000656548"/>
    </source>
</evidence>
<sequence>MGTNSKTKHAAYTVGPSASEGLPLEDGPKWTDVEIALSVVEGFALNGVDPENPFEPTTLDLPDDIEERYAMFVEAVHEAQAEIAKLSGDPTEFEDALHTQCELFLNGMTQDELKELAVGHGFKHPALVGLSETTGNPLVHWLDPSYPDDAIMKQTIQSVAINRFVALYSGETVGGKTLEQWQQLDASLVATPSHSLPPGFTSWTPTAAEVQAAQEAINSAAGAVETAKVDGSWADPDLVATLIAAENKLATAHNPALDDLETIRSAAKHKVDQAFTDIGPHELSAAIQAAKDHDQIAPFQAKVLNAHQILKLLRASTEKQERLDLKHLAVERAATKVTFEANIAELQKALGPGGLPSLAEPGGIAAMTKFLDHSHQAGVAYMDMGGWKPVEPTLSHNVTLQVAHTEIAPWADQQELKDLRAFVVSTGLLTTDQAAVATKSLCKSMLVHQAYGSTAAVASLKHSLQEKVALKNSTKSLPPKAAKAPILAVPRSAFGRQHAEMLSALKQTKAALAALPKSVDPSVVAAWDFGAGKPAHLGGTHPKTLHTGPDGKTWLAKGEATPRGGAVIAAEAATSRALHRAGLPVVPVFATKINGKPASVQPMLVGATEMSGNPSTWSQTDVDDIVRLHVASWALGNHDPHTGNVLRTGEGGLVPIDHGQSFKFYGQDKLSMSFRPNNTTAVYHQAYDALKAGKLAKGVRVNPAAAHSMIKHLESVPDAEWRGLLRSAAYAGAAQKQMKWAPAMRARAAKQHGIAETSVTTKQVAEAFLDYAVERKKNLRKDFAEFFLGELKLENAAALHHAGKT</sequence>
<keyword evidence="3" id="KW-1185">Reference proteome</keyword>
<evidence type="ECO:0000313" key="2">
    <source>
        <dbReference type="EMBL" id="MBE1575462.1"/>
    </source>
</evidence>
<dbReference type="EMBL" id="JADBEJ010000004">
    <property type="protein sequence ID" value="MBE1575462.1"/>
    <property type="molecule type" value="Genomic_DNA"/>
</dbReference>
<evidence type="ECO:0000256" key="1">
    <source>
        <dbReference type="SAM" id="MobiDB-lite"/>
    </source>
</evidence>
<proteinExistence type="predicted"/>
<gene>
    <name evidence="2" type="ORF">H4W30_002509</name>
</gene>
<dbReference type="RefSeq" id="WP_192742970.1">
    <property type="nucleotide sequence ID" value="NZ_JADBEJ010000004.1"/>
</dbReference>
<dbReference type="Proteomes" id="UP000656548">
    <property type="component" value="Unassembled WGS sequence"/>
</dbReference>
<reference evidence="2 3" key="1">
    <citation type="submission" date="2020-10" db="EMBL/GenBank/DDBJ databases">
        <title>Sequencing the genomes of 1000 actinobacteria strains.</title>
        <authorList>
            <person name="Klenk H.-P."/>
        </authorList>
    </citation>
    <scope>NUCLEOTIDE SEQUENCE [LARGE SCALE GENOMIC DNA]</scope>
    <source>
        <strain evidence="2 3">DSM 46661</strain>
    </source>
</reference>
<organism evidence="2 3">
    <name type="scientific">Amycolatopsis roodepoortensis</name>
    <dbReference type="NCBI Taxonomy" id="700274"/>
    <lineage>
        <taxon>Bacteria</taxon>
        <taxon>Bacillati</taxon>
        <taxon>Actinomycetota</taxon>
        <taxon>Actinomycetes</taxon>
        <taxon>Pseudonocardiales</taxon>
        <taxon>Pseudonocardiaceae</taxon>
        <taxon>Amycolatopsis</taxon>
    </lineage>
</organism>
<protein>
    <submittedName>
        <fullName evidence="2">Uncharacterized protein</fullName>
    </submittedName>
</protein>
<name>A0ABR9L539_9PSEU</name>
<feature type="region of interest" description="Disordered" evidence="1">
    <location>
        <begin position="1"/>
        <end position="26"/>
    </location>
</feature>
<accession>A0ABR9L539</accession>
<comment type="caution">
    <text evidence="2">The sequence shown here is derived from an EMBL/GenBank/DDBJ whole genome shotgun (WGS) entry which is preliminary data.</text>
</comment>